<keyword evidence="3" id="KW-1185">Reference proteome</keyword>
<evidence type="ECO:0000313" key="2">
    <source>
        <dbReference type="EMBL" id="MBB5431367.1"/>
    </source>
</evidence>
<dbReference type="EMBL" id="JACHDB010000001">
    <property type="protein sequence ID" value="MBB5431367.1"/>
    <property type="molecule type" value="Genomic_DNA"/>
</dbReference>
<sequence>MLVSLIQSFPLGLRPGHGLQQLPKALLFIHAGSVERRGCPLQVNFPEKVGMSAASSSARPELTERGTANTTGLANEMGTR</sequence>
<feature type="region of interest" description="Disordered" evidence="1">
    <location>
        <begin position="52"/>
        <end position="80"/>
    </location>
</feature>
<comment type="caution">
    <text evidence="2">The sequence shown here is derived from an EMBL/GenBank/DDBJ whole genome shotgun (WGS) entry which is preliminary data.</text>
</comment>
<proteinExistence type="predicted"/>
<gene>
    <name evidence="2" type="ORF">HDA36_001451</name>
</gene>
<dbReference type="AlphaFoldDB" id="A0A7W8VCM6"/>
<reference evidence="2 3" key="1">
    <citation type="submission" date="2020-08" db="EMBL/GenBank/DDBJ databases">
        <title>Sequencing the genomes of 1000 actinobacteria strains.</title>
        <authorList>
            <person name="Klenk H.-P."/>
        </authorList>
    </citation>
    <scope>NUCLEOTIDE SEQUENCE [LARGE SCALE GENOMIC DNA]</scope>
    <source>
        <strain evidence="2 3">DSM 44551</strain>
    </source>
</reference>
<evidence type="ECO:0000256" key="1">
    <source>
        <dbReference type="SAM" id="MobiDB-lite"/>
    </source>
</evidence>
<name>A0A7W8VCM6_9ACTN</name>
<evidence type="ECO:0000313" key="3">
    <source>
        <dbReference type="Proteomes" id="UP000572635"/>
    </source>
</evidence>
<dbReference type="Proteomes" id="UP000572635">
    <property type="component" value="Unassembled WGS sequence"/>
</dbReference>
<accession>A0A7W8VCM6</accession>
<organism evidence="2 3">
    <name type="scientific">Nocardiopsis composta</name>
    <dbReference type="NCBI Taxonomy" id="157465"/>
    <lineage>
        <taxon>Bacteria</taxon>
        <taxon>Bacillati</taxon>
        <taxon>Actinomycetota</taxon>
        <taxon>Actinomycetes</taxon>
        <taxon>Streptosporangiales</taxon>
        <taxon>Nocardiopsidaceae</taxon>
        <taxon>Nocardiopsis</taxon>
    </lineage>
</organism>
<protein>
    <submittedName>
        <fullName evidence="2">Uncharacterized protein</fullName>
    </submittedName>
</protein>